<evidence type="ECO:0000256" key="1">
    <source>
        <dbReference type="SAM" id="MobiDB-lite"/>
    </source>
</evidence>
<proteinExistence type="predicted"/>
<feature type="compositionally biased region" description="Basic and acidic residues" evidence="1">
    <location>
        <begin position="185"/>
        <end position="198"/>
    </location>
</feature>
<name>A0A643JQ75_9EURY</name>
<protein>
    <submittedName>
        <fullName evidence="2">Uncharacterized protein</fullName>
    </submittedName>
</protein>
<dbReference type="AlphaFoldDB" id="A0A643JQ75"/>
<feature type="region of interest" description="Disordered" evidence="1">
    <location>
        <begin position="157"/>
        <end position="198"/>
    </location>
</feature>
<sequence length="334" mass="37225">MPLSGSNDREVVFQILNDLDAISFAHLIADLCAVRGWKPNVTIANSNHIGDVQATKSLPYPESTSILHYDDGELTTRRIEELVSKIPSNPTSRLSIIVHRPLGADVVELAHEKGIGIIGLSDIAESVIMLSTVGILETYVENDDELQEKYGSIIQRVGDKKSGHRSDQSTVLNPSESETSPQQDSQEHRSQITFEESHNADVEAIEREVDHIYDSLQSELRGYVEENPDEVTSDLEFEDGSVVIRIQKANRRIKALLLASEIIPLRAINMVTESNSAGVEKVRELCELYERNQLTARDGKSTEETLEEVVIERMDTCRDATHEIISHTLQNESG</sequence>
<comment type="caution">
    <text evidence="2">The sequence shown here is derived from an EMBL/GenBank/DDBJ whole genome shotgun (WGS) entry which is preliminary data.</text>
</comment>
<organism evidence="2">
    <name type="scientific">Haloferax sp. CBA1149</name>
    <dbReference type="NCBI Taxonomy" id="2650753"/>
    <lineage>
        <taxon>Archaea</taxon>
        <taxon>Methanobacteriati</taxon>
        <taxon>Methanobacteriota</taxon>
        <taxon>Stenosarchaea group</taxon>
        <taxon>Halobacteria</taxon>
        <taxon>Halobacteriales</taxon>
        <taxon>Haloferacaceae</taxon>
        <taxon>Haloferax</taxon>
    </lineage>
</organism>
<dbReference type="RefSeq" id="WP_151139985.1">
    <property type="nucleotide sequence ID" value="NZ_VZUS01000006.1"/>
</dbReference>
<feature type="compositionally biased region" description="Polar residues" evidence="1">
    <location>
        <begin position="168"/>
        <end position="184"/>
    </location>
</feature>
<reference evidence="2" key="1">
    <citation type="submission" date="2019-09" db="EMBL/GenBank/DDBJ databases">
        <title>Genomic analysis of Haloferax sp. CBA1149.</title>
        <authorList>
            <person name="Roh S.W."/>
        </authorList>
    </citation>
    <scope>NUCLEOTIDE SEQUENCE</scope>
    <source>
        <strain evidence="2">CBA1149</strain>
    </source>
</reference>
<gene>
    <name evidence="2" type="ORF">Hfx1149_17310</name>
</gene>
<dbReference type="EMBL" id="VZUS01000006">
    <property type="protein sequence ID" value="KAB1184821.1"/>
    <property type="molecule type" value="Genomic_DNA"/>
</dbReference>
<feature type="compositionally biased region" description="Basic and acidic residues" evidence="1">
    <location>
        <begin position="157"/>
        <end position="167"/>
    </location>
</feature>
<evidence type="ECO:0000313" key="2">
    <source>
        <dbReference type="EMBL" id="KAB1184821.1"/>
    </source>
</evidence>
<accession>A0A643JQ75</accession>